<protein>
    <submittedName>
        <fullName evidence="1">PqqD family protein of HPr-rel-A system</fullName>
    </submittedName>
</protein>
<keyword evidence="2" id="KW-1185">Reference proteome</keyword>
<sequence length="78" mass="8576">MDQPWRLVSGQTLLHRGWDEACVLFNDLSGDTHLLTAEAMVLLLALRDGDIDADELSAPELAEPLAALQRLDLIEPVP</sequence>
<comment type="caution">
    <text evidence="1">The sequence shown here is derived from an EMBL/GenBank/DDBJ whole genome shotgun (WGS) entry which is preliminary data.</text>
</comment>
<proteinExistence type="predicted"/>
<organism evidence="1 2">
    <name type="scientific">Pseudoduganella lurida</name>
    <dbReference type="NCBI Taxonomy" id="1036180"/>
    <lineage>
        <taxon>Bacteria</taxon>
        <taxon>Pseudomonadati</taxon>
        <taxon>Pseudomonadota</taxon>
        <taxon>Betaproteobacteria</taxon>
        <taxon>Burkholderiales</taxon>
        <taxon>Oxalobacteraceae</taxon>
        <taxon>Telluria group</taxon>
        <taxon>Pseudoduganella</taxon>
    </lineage>
</organism>
<reference evidence="1 2" key="1">
    <citation type="journal article" date="2015" name="Stand. Genomic Sci.">
        <title>Genomic Encyclopedia of Bacterial and Archaeal Type Strains, Phase III: the genomes of soil and plant-associated and newly described type strains.</title>
        <authorList>
            <person name="Whitman W.B."/>
            <person name="Woyke T."/>
            <person name="Klenk H.P."/>
            <person name="Zhou Y."/>
            <person name="Lilburn T.G."/>
            <person name="Beck B.J."/>
            <person name="De Vos P."/>
            <person name="Vandamme P."/>
            <person name="Eisen J.A."/>
            <person name="Garrity G."/>
            <person name="Hugenholtz P."/>
            <person name="Kyrpides N.C."/>
        </authorList>
    </citation>
    <scope>NUCLEOTIDE SEQUENCE [LARGE SCALE GENOMIC DNA]</scope>
    <source>
        <strain evidence="1 2">CGMCC 1.10822</strain>
    </source>
</reference>
<name>A0A562R1S3_9BURK</name>
<dbReference type="Proteomes" id="UP000318431">
    <property type="component" value="Unassembled WGS sequence"/>
</dbReference>
<accession>A0A562R1S3</accession>
<dbReference type="NCBIfam" id="TIGR04353">
    <property type="entry name" value="PqqD_rel_X"/>
    <property type="match status" value="1"/>
</dbReference>
<dbReference type="RefSeq" id="WP_145650709.1">
    <property type="nucleotide sequence ID" value="NZ_VLLB01000007.1"/>
</dbReference>
<evidence type="ECO:0000313" key="1">
    <source>
        <dbReference type="EMBL" id="TWI63001.1"/>
    </source>
</evidence>
<dbReference type="AlphaFoldDB" id="A0A562R1S3"/>
<evidence type="ECO:0000313" key="2">
    <source>
        <dbReference type="Proteomes" id="UP000318431"/>
    </source>
</evidence>
<dbReference type="OrthoDB" id="8563960at2"/>
<dbReference type="InterPro" id="IPR027599">
    <property type="entry name" value="PqqD-rel_X"/>
</dbReference>
<gene>
    <name evidence="1" type="ORF">IP91_03841</name>
</gene>
<dbReference type="EMBL" id="VLLB01000007">
    <property type="protein sequence ID" value="TWI63001.1"/>
    <property type="molecule type" value="Genomic_DNA"/>
</dbReference>